<accession>A0A6M1T650</accession>
<keyword evidence="4" id="KW-0131">Cell cycle</keyword>
<evidence type="ECO:0000313" key="6">
    <source>
        <dbReference type="EMBL" id="NGP89559.1"/>
    </source>
</evidence>
<dbReference type="InterPro" id="IPR005234">
    <property type="entry name" value="ScpB_csome_segregation"/>
</dbReference>
<dbReference type="InterPro" id="IPR036390">
    <property type="entry name" value="WH_DNA-bd_sf"/>
</dbReference>
<feature type="compositionally biased region" description="Basic and acidic residues" evidence="5">
    <location>
        <begin position="292"/>
        <end position="301"/>
    </location>
</feature>
<keyword evidence="3" id="KW-0159">Chromosome partition</keyword>
<dbReference type="GO" id="GO:0051301">
    <property type="term" value="P:cell division"/>
    <property type="evidence" value="ECO:0007669"/>
    <property type="project" value="UniProtKB-KW"/>
</dbReference>
<evidence type="ECO:0000313" key="7">
    <source>
        <dbReference type="Proteomes" id="UP000479132"/>
    </source>
</evidence>
<dbReference type="PANTHER" id="PTHR34298:SF2">
    <property type="entry name" value="SEGREGATION AND CONDENSATION PROTEIN B"/>
    <property type="match status" value="1"/>
</dbReference>
<keyword evidence="7" id="KW-1185">Reference proteome</keyword>
<gene>
    <name evidence="6" type="primary">scpB</name>
    <name evidence="6" type="ORF">G3569_14465</name>
</gene>
<dbReference type="InterPro" id="IPR036388">
    <property type="entry name" value="WH-like_DNA-bd_sf"/>
</dbReference>
<keyword evidence="2" id="KW-0132">Cell division</keyword>
<evidence type="ECO:0000256" key="1">
    <source>
        <dbReference type="ARBA" id="ARBA00022490"/>
    </source>
</evidence>
<protein>
    <submittedName>
        <fullName evidence="6">SMC-Scp complex subunit ScpB</fullName>
    </submittedName>
</protein>
<reference evidence="6 7" key="1">
    <citation type="submission" date="2020-02" db="EMBL/GenBank/DDBJ databases">
        <title>Aliifodinibius halophilus 2W32, complete genome.</title>
        <authorList>
            <person name="Li Y."/>
            <person name="Wu S."/>
        </authorList>
    </citation>
    <scope>NUCLEOTIDE SEQUENCE [LARGE SCALE GENOMIC DNA]</scope>
    <source>
        <strain evidence="6 7">2W32</strain>
    </source>
</reference>
<dbReference type="Gene3D" id="1.10.10.10">
    <property type="entry name" value="Winged helix-like DNA-binding domain superfamily/Winged helix DNA-binding domain"/>
    <property type="match status" value="2"/>
</dbReference>
<sequence length="301" mass="34702">MCAWIGLQAKEVNSHQLEKVMEDYQFVDGTRLSSVIESLIFASPEPISEEKICEIIAKGEENLGLETDAIEPFVDKLNQRYEENGLAFRIDYVAGGYTFATKKRYEPWLSIFQHENAYRKLSQSAIETLAIVAYKQPVTKPEVDDIRGVDSGYILRQLLEKVLIEVSGRLDAPGKPLLYRTTKYFLKHFGINSIDELPKPREIEEILKDDDMAEHRQFLFDRQLELKELQDKVEDDDTAETALSLIEAVEKIDEDEVEIPNLEEYTAEELLLDDDDEGEEESEDETNETEEQVDHESKEEE</sequence>
<dbReference type="AlphaFoldDB" id="A0A6M1T650"/>
<dbReference type="Proteomes" id="UP000479132">
    <property type="component" value="Unassembled WGS sequence"/>
</dbReference>
<evidence type="ECO:0000256" key="4">
    <source>
        <dbReference type="ARBA" id="ARBA00023306"/>
    </source>
</evidence>
<evidence type="ECO:0000256" key="5">
    <source>
        <dbReference type="SAM" id="MobiDB-lite"/>
    </source>
</evidence>
<evidence type="ECO:0000256" key="3">
    <source>
        <dbReference type="ARBA" id="ARBA00022829"/>
    </source>
</evidence>
<dbReference type="EMBL" id="JAALLS010000021">
    <property type="protein sequence ID" value="NGP89559.1"/>
    <property type="molecule type" value="Genomic_DNA"/>
</dbReference>
<keyword evidence="1" id="KW-0963">Cytoplasm</keyword>
<dbReference type="PANTHER" id="PTHR34298">
    <property type="entry name" value="SEGREGATION AND CONDENSATION PROTEIN B"/>
    <property type="match status" value="1"/>
</dbReference>
<feature type="compositionally biased region" description="Acidic residues" evidence="5">
    <location>
        <begin position="265"/>
        <end position="291"/>
    </location>
</feature>
<evidence type="ECO:0000256" key="2">
    <source>
        <dbReference type="ARBA" id="ARBA00022618"/>
    </source>
</evidence>
<name>A0A6M1T650_9BACT</name>
<comment type="caution">
    <text evidence="6">The sequence shown here is derived from an EMBL/GenBank/DDBJ whole genome shotgun (WGS) entry which is preliminary data.</text>
</comment>
<dbReference type="Pfam" id="PF04079">
    <property type="entry name" value="SMC_ScpB"/>
    <property type="match status" value="1"/>
</dbReference>
<dbReference type="SUPFAM" id="SSF46785">
    <property type="entry name" value="Winged helix' DNA-binding domain"/>
    <property type="match status" value="2"/>
</dbReference>
<organism evidence="6 7">
    <name type="scientific">Fodinibius halophilus</name>
    <dbReference type="NCBI Taxonomy" id="1736908"/>
    <lineage>
        <taxon>Bacteria</taxon>
        <taxon>Pseudomonadati</taxon>
        <taxon>Balneolota</taxon>
        <taxon>Balneolia</taxon>
        <taxon>Balneolales</taxon>
        <taxon>Balneolaceae</taxon>
        <taxon>Fodinibius</taxon>
    </lineage>
</organism>
<dbReference type="NCBIfam" id="TIGR00281">
    <property type="entry name" value="SMC-Scp complex subunit ScpB"/>
    <property type="match status" value="1"/>
</dbReference>
<proteinExistence type="predicted"/>
<dbReference type="GO" id="GO:0051304">
    <property type="term" value="P:chromosome separation"/>
    <property type="evidence" value="ECO:0007669"/>
    <property type="project" value="InterPro"/>
</dbReference>
<feature type="region of interest" description="Disordered" evidence="5">
    <location>
        <begin position="255"/>
        <end position="301"/>
    </location>
</feature>